<organism evidence="1">
    <name type="scientific">Solanum lycopersicum</name>
    <name type="common">Tomato</name>
    <name type="synonym">Lycopersicon esculentum</name>
    <dbReference type="NCBI Taxonomy" id="4081"/>
    <lineage>
        <taxon>Eukaryota</taxon>
        <taxon>Viridiplantae</taxon>
        <taxon>Streptophyta</taxon>
        <taxon>Embryophyta</taxon>
        <taxon>Tracheophyta</taxon>
        <taxon>Spermatophyta</taxon>
        <taxon>Magnoliopsida</taxon>
        <taxon>eudicotyledons</taxon>
        <taxon>Gunneridae</taxon>
        <taxon>Pentapetalae</taxon>
        <taxon>asterids</taxon>
        <taxon>lamiids</taxon>
        <taxon>Solanales</taxon>
        <taxon>Solanaceae</taxon>
        <taxon>Solanoideae</taxon>
        <taxon>Solaneae</taxon>
        <taxon>Solanum</taxon>
        <taxon>Solanum subgen. Lycopersicon</taxon>
    </lineage>
</organism>
<reference evidence="1" key="1">
    <citation type="journal article" date="2012" name="Nature">
        <title>The tomato genome sequence provides insights into fleshy fruit evolution.</title>
        <authorList>
            <consortium name="Tomato Genome Consortium"/>
        </authorList>
    </citation>
    <scope>NUCLEOTIDE SEQUENCE [LARGE SCALE GENOMIC DNA]</scope>
    <source>
        <strain evidence="1">cv. Heinz 1706</strain>
    </source>
</reference>
<dbReference type="PaxDb" id="4081-Solyc02g092220.1.1"/>
<dbReference type="AlphaFoldDB" id="A0A3Q7FZ17"/>
<name>A0A3Q7FZ17_SOLLC</name>
<dbReference type="EnsemblPlants" id="Solyc02g092220.1.1">
    <property type="protein sequence ID" value="Solyc02g092220.1.1.1"/>
    <property type="gene ID" value="Solyc02g092220.1"/>
</dbReference>
<dbReference type="Gramene" id="Solyc02g092220.1.1">
    <property type="protein sequence ID" value="Solyc02g092220.1.1.1"/>
    <property type="gene ID" value="Solyc02g092220.1"/>
</dbReference>
<dbReference type="Proteomes" id="UP000004994">
    <property type="component" value="Chromosome 2"/>
</dbReference>
<evidence type="ECO:0000313" key="1">
    <source>
        <dbReference type="EnsemblPlants" id="Solyc02g092220.1.1.1"/>
    </source>
</evidence>
<dbReference type="InParanoid" id="A0A3Q7FZ17"/>
<accession>A0A3Q7FZ17</accession>
<proteinExistence type="predicted"/>
<keyword evidence="2" id="KW-1185">Reference proteome</keyword>
<evidence type="ECO:0000313" key="2">
    <source>
        <dbReference type="Proteomes" id="UP000004994"/>
    </source>
</evidence>
<reference evidence="1" key="2">
    <citation type="submission" date="2019-01" db="UniProtKB">
        <authorList>
            <consortium name="EnsemblPlants"/>
        </authorList>
    </citation>
    <scope>IDENTIFICATION</scope>
    <source>
        <strain evidence="1">cv. Heinz 1706</strain>
    </source>
</reference>
<protein>
    <submittedName>
        <fullName evidence="1">Uncharacterized protein</fullName>
    </submittedName>
</protein>
<sequence>MYEFGATEALPFYEGVHTLPRQAGFTSSSNKKVVTIYWTLCPALVLCVKKIVRRAILAVTKKAYKFRRVCDDRKVDKEMGVGEVK</sequence>